<dbReference type="InterPro" id="IPR023213">
    <property type="entry name" value="CAT-like_dom_sf"/>
</dbReference>
<accession>A0A840L9B5</accession>
<gene>
    <name evidence="2" type="ORF">HNP55_003720</name>
</gene>
<dbReference type="Pfam" id="PF00668">
    <property type="entry name" value="Condensation"/>
    <property type="match status" value="1"/>
</dbReference>
<name>A0A840L9B5_9BURK</name>
<dbReference type="InterPro" id="IPR001242">
    <property type="entry name" value="Condensation_dom"/>
</dbReference>
<protein>
    <recommendedName>
        <fullName evidence="1">Condensation domain-containing protein</fullName>
    </recommendedName>
</protein>
<comment type="caution">
    <text evidence="2">The sequence shown here is derived from an EMBL/GenBank/DDBJ whole genome shotgun (WGS) entry which is preliminary data.</text>
</comment>
<reference evidence="2 3" key="1">
    <citation type="submission" date="2020-08" db="EMBL/GenBank/DDBJ databases">
        <title>Functional genomics of gut bacteria from endangered species of beetles.</title>
        <authorList>
            <person name="Carlos-Shanley C."/>
        </authorList>
    </citation>
    <scope>NUCLEOTIDE SEQUENCE [LARGE SCALE GENOMIC DNA]</scope>
    <source>
        <strain evidence="2 3">S00239</strain>
    </source>
</reference>
<dbReference type="EMBL" id="JACHLP010000007">
    <property type="protein sequence ID" value="MBB4845174.1"/>
    <property type="molecule type" value="Genomic_DNA"/>
</dbReference>
<dbReference type="PANTHER" id="PTHR45398">
    <property type="match status" value="1"/>
</dbReference>
<dbReference type="GO" id="GO:0003824">
    <property type="term" value="F:catalytic activity"/>
    <property type="evidence" value="ECO:0007669"/>
    <property type="project" value="InterPro"/>
</dbReference>
<dbReference type="AlphaFoldDB" id="A0A840L9B5"/>
<evidence type="ECO:0000313" key="3">
    <source>
        <dbReference type="Proteomes" id="UP000562027"/>
    </source>
</evidence>
<proteinExistence type="predicted"/>
<dbReference type="FunFam" id="3.30.559.10:FF:000012">
    <property type="entry name" value="Non-ribosomal peptide synthetase"/>
    <property type="match status" value="1"/>
</dbReference>
<dbReference type="RefSeq" id="WP_246448510.1">
    <property type="nucleotide sequence ID" value="NZ_JACHLP010000007.1"/>
</dbReference>
<dbReference type="SUPFAM" id="SSF52777">
    <property type="entry name" value="CoA-dependent acyltransferases"/>
    <property type="match status" value="2"/>
</dbReference>
<evidence type="ECO:0000313" key="2">
    <source>
        <dbReference type="EMBL" id="MBB4845174.1"/>
    </source>
</evidence>
<dbReference type="Gene3D" id="3.30.559.10">
    <property type="entry name" value="Chloramphenicol acetyltransferase-like domain"/>
    <property type="match status" value="1"/>
</dbReference>
<organism evidence="2 3">
    <name type="scientific">Roseateles oligotrophus</name>
    <dbReference type="NCBI Taxonomy" id="1769250"/>
    <lineage>
        <taxon>Bacteria</taxon>
        <taxon>Pseudomonadati</taxon>
        <taxon>Pseudomonadota</taxon>
        <taxon>Betaproteobacteria</taxon>
        <taxon>Burkholderiales</taxon>
        <taxon>Sphaerotilaceae</taxon>
        <taxon>Roseateles</taxon>
    </lineage>
</organism>
<dbReference type="Gene3D" id="3.30.559.30">
    <property type="entry name" value="Nonribosomal peptide synthetase, condensation domain"/>
    <property type="match status" value="1"/>
</dbReference>
<feature type="non-terminal residue" evidence="2">
    <location>
        <position position="518"/>
    </location>
</feature>
<dbReference type="PANTHER" id="PTHR45398:SF1">
    <property type="entry name" value="ENZYME, PUTATIVE (JCVI)-RELATED"/>
    <property type="match status" value="1"/>
</dbReference>
<evidence type="ECO:0000259" key="1">
    <source>
        <dbReference type="Pfam" id="PF00668"/>
    </source>
</evidence>
<sequence>MSDSLDLSVRRANLSLTQRAMLQARLRGGHMTNAAQSITPRQPRSDRAPLSYAQQRQWFLWQMNPESTAYHMCGGLALTGHLDVDAIRASLDALVARHDSLRTTFCADGEGVAEQIIHARLDIRLPYFDLSDMSSDEKEVRLKDEIERRCAQPFDLTSGPLLRAALFKTEKDEHHLVVVMHHIVSDEWSTQIILDEMATLYGAYVEGTSPQLPDSPIQYADYAVWQRAWINGVEGQRQLAWWRAQMGDEHPVLALPTNRSRAGDGGYAAARHRIVLDAELAGRLRQQAKAYGGTLFMALLTAFEALLFRHTGQADLRVGVPVANRNHSEVDKIVGIFVNAQVLRAKIDGRMPLAELLVQTRNVALGAQANQDLPFERLVEALQPERHLATHPLFQVMFNHLRRDHRSLQTWLGLTVERLDFDESDAQFELALQTCEYEDGQIEASFSYARELFEPETIERMAGHYVAVLRALADHPEQAVGEIDLLSDAERRQLAAWGVNERRYPDVEPVHRLIERRV</sequence>
<dbReference type="Proteomes" id="UP000562027">
    <property type="component" value="Unassembled WGS sequence"/>
</dbReference>
<feature type="domain" description="Condensation" evidence="1">
    <location>
        <begin position="46"/>
        <end position="494"/>
    </location>
</feature>
<dbReference type="CDD" id="cd19531">
    <property type="entry name" value="LCL_NRPS-like"/>
    <property type="match status" value="1"/>
</dbReference>
<keyword evidence="3" id="KW-1185">Reference proteome</keyword>